<comment type="caution">
    <text evidence="12">The sequence shown here is derived from an EMBL/GenBank/DDBJ whole genome shotgun (WGS) entry which is preliminary data.</text>
</comment>
<dbReference type="GO" id="GO:0046872">
    <property type="term" value="F:metal ion binding"/>
    <property type="evidence" value="ECO:0007669"/>
    <property type="project" value="UniProtKB-UniRule"/>
</dbReference>
<name>A0A5C5XK59_9PLAN</name>
<evidence type="ECO:0000256" key="9">
    <source>
        <dbReference type="ARBA" id="ARBA00048540"/>
    </source>
</evidence>
<evidence type="ECO:0000256" key="5">
    <source>
        <dbReference type="ARBA" id="ARBA00022723"/>
    </source>
</evidence>
<feature type="binding site" evidence="11">
    <location>
        <position position="182"/>
    </location>
    <ligand>
        <name>Mg(2+)</name>
        <dbReference type="ChEBI" id="CHEBI:18420"/>
    </ligand>
</feature>
<protein>
    <recommendedName>
        <fullName evidence="2 10">FAD:protein FMN transferase</fullName>
        <ecNumber evidence="1 10">2.7.1.180</ecNumber>
    </recommendedName>
    <alternativeName>
        <fullName evidence="8 10">Flavin transferase</fullName>
    </alternativeName>
</protein>
<dbReference type="InterPro" id="IPR024932">
    <property type="entry name" value="ApbE"/>
</dbReference>
<organism evidence="12 13">
    <name type="scientific">Rubinisphaera italica</name>
    <dbReference type="NCBI Taxonomy" id="2527969"/>
    <lineage>
        <taxon>Bacteria</taxon>
        <taxon>Pseudomonadati</taxon>
        <taxon>Planctomycetota</taxon>
        <taxon>Planctomycetia</taxon>
        <taxon>Planctomycetales</taxon>
        <taxon>Planctomycetaceae</taxon>
        <taxon>Rubinisphaera</taxon>
    </lineage>
</organism>
<evidence type="ECO:0000256" key="2">
    <source>
        <dbReference type="ARBA" id="ARBA00016337"/>
    </source>
</evidence>
<evidence type="ECO:0000313" key="12">
    <source>
        <dbReference type="EMBL" id="TWT62929.1"/>
    </source>
</evidence>
<dbReference type="InterPro" id="IPR003374">
    <property type="entry name" value="ApbE-like_sf"/>
</dbReference>
<dbReference type="SUPFAM" id="SSF143631">
    <property type="entry name" value="ApbE-like"/>
    <property type="match status" value="1"/>
</dbReference>
<dbReference type="Pfam" id="PF02424">
    <property type="entry name" value="ApbE"/>
    <property type="match status" value="1"/>
</dbReference>
<reference evidence="12 13" key="1">
    <citation type="submission" date="2019-02" db="EMBL/GenBank/DDBJ databases">
        <title>Deep-cultivation of Planctomycetes and their phenomic and genomic characterization uncovers novel biology.</title>
        <authorList>
            <person name="Wiegand S."/>
            <person name="Jogler M."/>
            <person name="Boedeker C."/>
            <person name="Pinto D."/>
            <person name="Vollmers J."/>
            <person name="Rivas-Marin E."/>
            <person name="Kohn T."/>
            <person name="Peeters S.H."/>
            <person name="Heuer A."/>
            <person name="Rast P."/>
            <person name="Oberbeckmann S."/>
            <person name="Bunk B."/>
            <person name="Jeske O."/>
            <person name="Meyerdierks A."/>
            <person name="Storesund J.E."/>
            <person name="Kallscheuer N."/>
            <person name="Luecker S."/>
            <person name="Lage O.M."/>
            <person name="Pohl T."/>
            <person name="Merkel B.J."/>
            <person name="Hornburger P."/>
            <person name="Mueller R.-W."/>
            <person name="Bruemmer F."/>
            <person name="Labrenz M."/>
            <person name="Spormann A.M."/>
            <person name="Op Den Camp H."/>
            <person name="Overmann J."/>
            <person name="Amann R."/>
            <person name="Jetten M.S.M."/>
            <person name="Mascher T."/>
            <person name="Medema M.H."/>
            <person name="Devos D.P."/>
            <person name="Kaster A.-K."/>
            <person name="Ovreas L."/>
            <person name="Rohde M."/>
            <person name="Galperin M.Y."/>
            <person name="Jogler C."/>
        </authorList>
    </citation>
    <scope>NUCLEOTIDE SEQUENCE [LARGE SCALE GENOMIC DNA]</scope>
    <source>
        <strain evidence="12 13">Pan54</strain>
    </source>
</reference>
<evidence type="ECO:0000256" key="4">
    <source>
        <dbReference type="ARBA" id="ARBA00022679"/>
    </source>
</evidence>
<keyword evidence="6 10" id="KW-0274">FAD</keyword>
<sequence length="348" mass="38404">MTGKAIRHSLERRGQEIADELLGSQEKSARGSGDTVRLSTKAMACEFSLILNPSENRRQVITATDALDIIHEVETQLTVYRETSDLLAINEAARQGGATVEAEIFKLIELSIQLAQQTHGAFTPTARALNLLWRTNRSLGKVPDAQEIEAAVITSDYRDVLLDSKNHVITFQNELTGLDMSGIGKGYALDRVADFLQQEQVENFLLHGGHSSILARGTHSTPLGWPVGIRHPQAPHKRIATILLQDQAFSASGSGVQFFRHEGKRYGHIFDPRTGWPVEHILNAVVLAPNAAIADALSTAFYVLPLEESIAYCEQHPEIAALIFPNPPAGKRLEPVSIHIDEKRLHWQ</sequence>
<dbReference type="AlphaFoldDB" id="A0A5C5XK59"/>
<accession>A0A5C5XK59</accession>
<evidence type="ECO:0000313" key="13">
    <source>
        <dbReference type="Proteomes" id="UP000316095"/>
    </source>
</evidence>
<keyword evidence="12" id="KW-0449">Lipoprotein</keyword>
<dbReference type="EMBL" id="SJPG01000001">
    <property type="protein sequence ID" value="TWT62929.1"/>
    <property type="molecule type" value="Genomic_DNA"/>
</dbReference>
<evidence type="ECO:0000256" key="10">
    <source>
        <dbReference type="PIRNR" id="PIRNR006268"/>
    </source>
</evidence>
<dbReference type="PANTHER" id="PTHR30040:SF2">
    <property type="entry name" value="FAD:PROTEIN FMN TRANSFERASE"/>
    <property type="match status" value="1"/>
</dbReference>
<evidence type="ECO:0000256" key="7">
    <source>
        <dbReference type="ARBA" id="ARBA00022842"/>
    </source>
</evidence>
<dbReference type="EC" id="2.7.1.180" evidence="1 10"/>
<keyword evidence="13" id="KW-1185">Reference proteome</keyword>
<comment type="catalytic activity">
    <reaction evidence="9 10">
        <text>L-threonyl-[protein] + FAD = FMN-L-threonyl-[protein] + AMP + H(+)</text>
        <dbReference type="Rhea" id="RHEA:36847"/>
        <dbReference type="Rhea" id="RHEA-COMP:11060"/>
        <dbReference type="Rhea" id="RHEA-COMP:11061"/>
        <dbReference type="ChEBI" id="CHEBI:15378"/>
        <dbReference type="ChEBI" id="CHEBI:30013"/>
        <dbReference type="ChEBI" id="CHEBI:57692"/>
        <dbReference type="ChEBI" id="CHEBI:74257"/>
        <dbReference type="ChEBI" id="CHEBI:456215"/>
        <dbReference type="EC" id="2.7.1.180"/>
    </reaction>
</comment>
<dbReference type="Proteomes" id="UP000316095">
    <property type="component" value="Unassembled WGS sequence"/>
</dbReference>
<keyword evidence="5 10" id="KW-0479">Metal-binding</keyword>
<comment type="cofactor">
    <cofactor evidence="11">
        <name>Mg(2+)</name>
        <dbReference type="ChEBI" id="CHEBI:18420"/>
    </cofactor>
    <cofactor evidence="11">
        <name>Mn(2+)</name>
        <dbReference type="ChEBI" id="CHEBI:29035"/>
    </cofactor>
    <text evidence="11">Magnesium. Can also use manganese.</text>
</comment>
<feature type="binding site" evidence="11">
    <location>
        <position position="295"/>
    </location>
    <ligand>
        <name>Mg(2+)</name>
        <dbReference type="ChEBI" id="CHEBI:18420"/>
    </ligand>
</feature>
<dbReference type="PANTHER" id="PTHR30040">
    <property type="entry name" value="THIAMINE BIOSYNTHESIS LIPOPROTEIN APBE"/>
    <property type="match status" value="1"/>
</dbReference>
<dbReference type="Gene3D" id="3.10.520.10">
    <property type="entry name" value="ApbE-like domains"/>
    <property type="match status" value="1"/>
</dbReference>
<keyword evidence="4 10" id="KW-0808">Transferase</keyword>
<evidence type="ECO:0000256" key="3">
    <source>
        <dbReference type="ARBA" id="ARBA00022630"/>
    </source>
</evidence>
<keyword evidence="3 10" id="KW-0285">Flavoprotein</keyword>
<proteinExistence type="inferred from homology"/>
<feature type="binding site" evidence="11">
    <location>
        <position position="299"/>
    </location>
    <ligand>
        <name>Mg(2+)</name>
        <dbReference type="ChEBI" id="CHEBI:18420"/>
    </ligand>
</feature>
<dbReference type="GO" id="GO:0016740">
    <property type="term" value="F:transferase activity"/>
    <property type="evidence" value="ECO:0007669"/>
    <property type="project" value="UniProtKB-UniRule"/>
</dbReference>
<dbReference type="PIRSF" id="PIRSF006268">
    <property type="entry name" value="ApbE"/>
    <property type="match status" value="1"/>
</dbReference>
<evidence type="ECO:0000256" key="6">
    <source>
        <dbReference type="ARBA" id="ARBA00022827"/>
    </source>
</evidence>
<gene>
    <name evidence="12" type="primary">apbE_2</name>
    <name evidence="12" type="ORF">Pan54_36800</name>
</gene>
<evidence type="ECO:0000256" key="1">
    <source>
        <dbReference type="ARBA" id="ARBA00011955"/>
    </source>
</evidence>
<comment type="similarity">
    <text evidence="10">Belongs to the ApbE family.</text>
</comment>
<evidence type="ECO:0000256" key="8">
    <source>
        <dbReference type="ARBA" id="ARBA00031306"/>
    </source>
</evidence>
<keyword evidence="7 10" id="KW-0460">Magnesium</keyword>
<evidence type="ECO:0000256" key="11">
    <source>
        <dbReference type="PIRSR" id="PIRSR006268-2"/>
    </source>
</evidence>